<proteinExistence type="predicted"/>
<accession>A0A6J6KAC4</accession>
<name>A0A6J6KAC4_9ZZZZ</name>
<dbReference type="AlphaFoldDB" id="A0A6J6KAC4"/>
<keyword evidence="1" id="KW-0812">Transmembrane</keyword>
<keyword evidence="1" id="KW-1133">Transmembrane helix</keyword>
<evidence type="ECO:0000313" key="2">
    <source>
        <dbReference type="EMBL" id="CAB4645325.1"/>
    </source>
</evidence>
<organism evidence="2">
    <name type="scientific">freshwater metagenome</name>
    <dbReference type="NCBI Taxonomy" id="449393"/>
    <lineage>
        <taxon>unclassified sequences</taxon>
        <taxon>metagenomes</taxon>
        <taxon>ecological metagenomes</taxon>
    </lineage>
</organism>
<sequence length="563" mass="60446">MKRLRSKANGNEEHGFALITVLVSTLALTLLATAMIAYGTGSQNTSRHDQDWNAALSAAEAGVDDYIFRLNENDLYWHYNSANLPTDGNQAFASWASVPGATNPAEFHYIPNTSTIGTDGRLRLTSTGRVNGITRSISVSLRHRSFLDYLYFTDYETVDPALYTGTPFTAAQAQTYCAKYYYGGVGSQRDVSGRTDFSGDSDSNGAYCSDIQFITADTLNGPVHSNDAILLCGNPQFRGDVTTSWTGSGGKMYRDGCPTSRPVFANVNDPKHTASLTMPPTNSTLKTSVASGAEGCLYTGPTRIKLNSNGTMTVTSPFTKQTNNTACPKAGATGALPVGGVIYVQNVPSTTTDANYTSGCPYTVNSRVHPLGMPIPTDLNTYGCRNGDLFVEGTLKGQLTIAAENNIVITWHLLYQGGTGGSDLLGLVANNFVEIYHPASCTSGNTSSCSLNANFPNETARNAKFTEPNIYAANLSVNHSVRVQLWDRGSSLGTLHIRGILAQRYRGPVGTNSNGSVASGYAKDYVYDQRLKYLAPPKFLDPVASQWEQSTWAEVKAPTGLPN</sequence>
<dbReference type="EMBL" id="CAEZWM010000003">
    <property type="protein sequence ID" value="CAB4645325.1"/>
    <property type="molecule type" value="Genomic_DNA"/>
</dbReference>
<keyword evidence="1" id="KW-0472">Membrane</keyword>
<gene>
    <name evidence="2" type="ORF">UFOPK2242_00084</name>
</gene>
<feature type="transmembrane region" description="Helical" evidence="1">
    <location>
        <begin position="16"/>
        <end position="38"/>
    </location>
</feature>
<reference evidence="2" key="1">
    <citation type="submission" date="2020-05" db="EMBL/GenBank/DDBJ databases">
        <authorList>
            <person name="Chiriac C."/>
            <person name="Salcher M."/>
            <person name="Ghai R."/>
            <person name="Kavagutti S V."/>
        </authorList>
    </citation>
    <scope>NUCLEOTIDE SEQUENCE</scope>
</reference>
<protein>
    <submittedName>
        <fullName evidence="2">Unannotated protein</fullName>
    </submittedName>
</protein>
<evidence type="ECO:0000256" key="1">
    <source>
        <dbReference type="SAM" id="Phobius"/>
    </source>
</evidence>